<sequence length="359" mass="41565">MTNILGPQKAKVDGGFREGSDLIKEMNKIPLFMTEMPEEENETLAALQSLIYDGPPEEVAENFKNQGNECFKVGKSQYKDAINYYTKALETNCKDNKIIEACLTNRAAANLELENYRKVLIDCSKALKLNPKNIKAYYRSAKALYALDKIVEAIDCCDHGLTIQPNNTVLQNEKEKCFKRKEALNKKCKEKEERERKERESKEELERAIKERNIRMEYSSKAQPSIEKSVRLDKETNSLVWPVFFLYPEYKESDFIESFDEETTFLDHLKVIFEQYAPWDNEKKYIPSQLLVYFEYNLPIPVIGGGDAVPTTKLVKVGRNCTLKEILSYPKYVVKDGIPNFIILSDKGKFKEEFLAKYQ</sequence>
<feature type="coiled-coil region" evidence="4">
    <location>
        <begin position="174"/>
        <end position="211"/>
    </location>
</feature>
<dbReference type="Pfam" id="PF18972">
    <property type="entry name" value="Wheel"/>
    <property type="match status" value="1"/>
</dbReference>
<keyword evidence="2" id="KW-0802">TPR repeat</keyword>
<evidence type="ECO:0000256" key="2">
    <source>
        <dbReference type="ARBA" id="ARBA00022803"/>
    </source>
</evidence>
<dbReference type="GO" id="GO:0051879">
    <property type="term" value="F:Hsp90 protein binding"/>
    <property type="evidence" value="ECO:0007669"/>
    <property type="project" value="InterPro"/>
</dbReference>
<dbReference type="OrthoDB" id="420195at2759"/>
<dbReference type="SUPFAM" id="SSF48452">
    <property type="entry name" value="TPR-like"/>
    <property type="match status" value="1"/>
</dbReference>
<organism evidence="6 7">
    <name type="scientific">Glomus cerebriforme</name>
    <dbReference type="NCBI Taxonomy" id="658196"/>
    <lineage>
        <taxon>Eukaryota</taxon>
        <taxon>Fungi</taxon>
        <taxon>Fungi incertae sedis</taxon>
        <taxon>Mucoromycota</taxon>
        <taxon>Glomeromycotina</taxon>
        <taxon>Glomeromycetes</taxon>
        <taxon>Glomerales</taxon>
        <taxon>Glomeraceae</taxon>
        <taxon>Glomus</taxon>
    </lineage>
</organism>
<reference evidence="6 7" key="1">
    <citation type="submission" date="2018-06" db="EMBL/GenBank/DDBJ databases">
        <title>Comparative genomics reveals the genomic features of Rhizophagus irregularis, R. cerebriforme, R. diaphanum and Gigaspora rosea, and their symbiotic lifestyle signature.</title>
        <authorList>
            <person name="Morin E."/>
            <person name="San Clemente H."/>
            <person name="Chen E.C.H."/>
            <person name="De La Providencia I."/>
            <person name="Hainaut M."/>
            <person name="Kuo A."/>
            <person name="Kohler A."/>
            <person name="Murat C."/>
            <person name="Tang N."/>
            <person name="Roy S."/>
            <person name="Loubradou J."/>
            <person name="Henrissat B."/>
            <person name="Grigoriev I.V."/>
            <person name="Corradi N."/>
            <person name="Roux C."/>
            <person name="Martin F.M."/>
        </authorList>
    </citation>
    <scope>NUCLEOTIDE SEQUENCE [LARGE SCALE GENOMIC DNA]</scope>
    <source>
        <strain evidence="6 7">DAOM 227022</strain>
    </source>
</reference>
<dbReference type="GO" id="GO:0005829">
    <property type="term" value="C:cytosol"/>
    <property type="evidence" value="ECO:0007669"/>
    <property type="project" value="TreeGrafter"/>
</dbReference>
<keyword evidence="7" id="KW-1185">Reference proteome</keyword>
<dbReference type="SMART" id="SM00028">
    <property type="entry name" value="TPR"/>
    <property type="match status" value="3"/>
</dbReference>
<evidence type="ECO:0000313" key="6">
    <source>
        <dbReference type="EMBL" id="RIA99656.1"/>
    </source>
</evidence>
<feature type="domain" description="Cns1/TTC4 wheel" evidence="5">
    <location>
        <begin position="234"/>
        <end position="356"/>
    </location>
</feature>
<dbReference type="InterPro" id="IPR044059">
    <property type="entry name" value="Csn1/TTC4_wheel"/>
</dbReference>
<evidence type="ECO:0000256" key="3">
    <source>
        <dbReference type="ARBA" id="ARBA00023602"/>
    </source>
</evidence>
<dbReference type="GO" id="GO:0006457">
    <property type="term" value="P:protein folding"/>
    <property type="evidence" value="ECO:0007669"/>
    <property type="project" value="TreeGrafter"/>
</dbReference>
<protein>
    <recommendedName>
        <fullName evidence="5">Cns1/TTC4 wheel domain-containing protein</fullName>
    </recommendedName>
</protein>
<dbReference type="GO" id="GO:0005634">
    <property type="term" value="C:nucleus"/>
    <property type="evidence" value="ECO:0007669"/>
    <property type="project" value="TreeGrafter"/>
</dbReference>
<dbReference type="STRING" id="658196.A0A397TRW3"/>
<proteinExistence type="inferred from homology"/>
<gene>
    <name evidence="6" type="ORF">C1645_684710</name>
</gene>
<dbReference type="GO" id="GO:0030544">
    <property type="term" value="F:Hsp70 protein binding"/>
    <property type="evidence" value="ECO:0007669"/>
    <property type="project" value="TreeGrafter"/>
</dbReference>
<dbReference type="InterPro" id="IPR011990">
    <property type="entry name" value="TPR-like_helical_dom_sf"/>
</dbReference>
<comment type="similarity">
    <text evidence="3">Belongs to the TTC4 family.</text>
</comment>
<evidence type="ECO:0000256" key="1">
    <source>
        <dbReference type="ARBA" id="ARBA00022737"/>
    </source>
</evidence>
<dbReference type="CDD" id="cd21380">
    <property type="entry name" value="CTWD_Cns1"/>
    <property type="match status" value="1"/>
</dbReference>
<evidence type="ECO:0000256" key="4">
    <source>
        <dbReference type="SAM" id="Coils"/>
    </source>
</evidence>
<dbReference type="AlphaFoldDB" id="A0A397TRW3"/>
<dbReference type="PANTHER" id="PTHR46035">
    <property type="entry name" value="TETRATRICOPEPTIDE REPEAT PROTEIN 4"/>
    <property type="match status" value="1"/>
</dbReference>
<dbReference type="EMBL" id="QKYT01000002">
    <property type="protein sequence ID" value="RIA99656.1"/>
    <property type="molecule type" value="Genomic_DNA"/>
</dbReference>
<comment type="caution">
    <text evidence="6">The sequence shown here is derived from an EMBL/GenBank/DDBJ whole genome shotgun (WGS) entry which is preliminary data.</text>
</comment>
<keyword evidence="4" id="KW-0175">Coiled coil</keyword>
<evidence type="ECO:0000313" key="7">
    <source>
        <dbReference type="Proteomes" id="UP000265703"/>
    </source>
</evidence>
<name>A0A397TRW3_9GLOM</name>
<keyword evidence="1" id="KW-0677">Repeat</keyword>
<dbReference type="PANTHER" id="PTHR46035:SF1">
    <property type="entry name" value="TETRATRICOPEPTIDE REPEAT PROTEIN 4"/>
    <property type="match status" value="1"/>
</dbReference>
<accession>A0A397TRW3</accession>
<evidence type="ECO:0000259" key="5">
    <source>
        <dbReference type="Pfam" id="PF18972"/>
    </source>
</evidence>
<dbReference type="Proteomes" id="UP000265703">
    <property type="component" value="Unassembled WGS sequence"/>
</dbReference>
<dbReference type="InterPro" id="IPR019734">
    <property type="entry name" value="TPR_rpt"/>
</dbReference>
<dbReference type="Gene3D" id="1.25.40.10">
    <property type="entry name" value="Tetratricopeptide repeat domain"/>
    <property type="match status" value="1"/>
</dbReference>